<sequence>MEALCWHLLKANASLSQPDWALTAPTTWQNTKLVLRGVLMVIEHQAKKLKVFGDSALVIYQLHGEWETRDSKLIPYHNYVMEMSECFNRITFHYITWDKNQMADTLATLSSML</sequence>
<dbReference type="OrthoDB" id="1698855at2759"/>
<evidence type="ECO:0000259" key="1">
    <source>
        <dbReference type="Pfam" id="PF13456"/>
    </source>
</evidence>
<proteinExistence type="predicted"/>
<dbReference type="GO" id="GO:0003676">
    <property type="term" value="F:nucleic acid binding"/>
    <property type="evidence" value="ECO:0007669"/>
    <property type="project" value="InterPro"/>
</dbReference>
<dbReference type="GO" id="GO:0004523">
    <property type="term" value="F:RNA-DNA hybrid ribonuclease activity"/>
    <property type="evidence" value="ECO:0007669"/>
    <property type="project" value="InterPro"/>
</dbReference>
<dbReference type="SUPFAM" id="SSF53098">
    <property type="entry name" value="Ribonuclease H-like"/>
    <property type="match status" value="1"/>
</dbReference>
<name>A0A371I689_MUCPR</name>
<dbReference type="PANTHER" id="PTHR48475">
    <property type="entry name" value="RIBONUCLEASE H"/>
    <property type="match status" value="1"/>
</dbReference>
<dbReference type="EMBL" id="QJKJ01000823">
    <property type="protein sequence ID" value="RDY10556.1"/>
    <property type="molecule type" value="Genomic_DNA"/>
</dbReference>
<dbReference type="InterPro" id="IPR002156">
    <property type="entry name" value="RNaseH_domain"/>
</dbReference>
<organism evidence="2 3">
    <name type="scientific">Mucuna pruriens</name>
    <name type="common">Velvet bean</name>
    <name type="synonym">Dolichos pruriens</name>
    <dbReference type="NCBI Taxonomy" id="157652"/>
    <lineage>
        <taxon>Eukaryota</taxon>
        <taxon>Viridiplantae</taxon>
        <taxon>Streptophyta</taxon>
        <taxon>Embryophyta</taxon>
        <taxon>Tracheophyta</taxon>
        <taxon>Spermatophyta</taxon>
        <taxon>Magnoliopsida</taxon>
        <taxon>eudicotyledons</taxon>
        <taxon>Gunneridae</taxon>
        <taxon>Pentapetalae</taxon>
        <taxon>rosids</taxon>
        <taxon>fabids</taxon>
        <taxon>Fabales</taxon>
        <taxon>Fabaceae</taxon>
        <taxon>Papilionoideae</taxon>
        <taxon>50 kb inversion clade</taxon>
        <taxon>NPAAA clade</taxon>
        <taxon>indigoferoid/millettioid clade</taxon>
        <taxon>Phaseoleae</taxon>
        <taxon>Mucuna</taxon>
    </lineage>
</organism>
<protein>
    <recommendedName>
        <fullName evidence="1">RNase H type-1 domain-containing protein</fullName>
    </recommendedName>
</protein>
<dbReference type="InterPro" id="IPR012337">
    <property type="entry name" value="RNaseH-like_sf"/>
</dbReference>
<feature type="non-terminal residue" evidence="2">
    <location>
        <position position="1"/>
    </location>
</feature>
<dbReference type="InterPro" id="IPR036397">
    <property type="entry name" value="RNaseH_sf"/>
</dbReference>
<dbReference type="Pfam" id="PF13456">
    <property type="entry name" value="RVT_3"/>
    <property type="match status" value="1"/>
</dbReference>
<evidence type="ECO:0000313" key="3">
    <source>
        <dbReference type="Proteomes" id="UP000257109"/>
    </source>
</evidence>
<comment type="caution">
    <text evidence="2">The sequence shown here is derived from an EMBL/GenBank/DDBJ whole genome shotgun (WGS) entry which is preliminary data.</text>
</comment>
<dbReference type="AlphaFoldDB" id="A0A371I689"/>
<accession>A0A371I689</accession>
<dbReference type="Proteomes" id="UP000257109">
    <property type="component" value="Unassembled WGS sequence"/>
</dbReference>
<evidence type="ECO:0000313" key="2">
    <source>
        <dbReference type="EMBL" id="RDY10556.1"/>
    </source>
</evidence>
<keyword evidence="3" id="KW-1185">Reference proteome</keyword>
<dbReference type="PANTHER" id="PTHR48475:SF1">
    <property type="entry name" value="RNASE H TYPE-1 DOMAIN-CONTAINING PROTEIN"/>
    <property type="match status" value="1"/>
</dbReference>
<gene>
    <name evidence="2" type="ORF">CR513_04928</name>
</gene>
<dbReference type="Gene3D" id="3.30.420.10">
    <property type="entry name" value="Ribonuclease H-like superfamily/Ribonuclease H"/>
    <property type="match status" value="1"/>
</dbReference>
<feature type="domain" description="RNase H type-1" evidence="1">
    <location>
        <begin position="34"/>
        <end position="108"/>
    </location>
</feature>
<reference evidence="2" key="1">
    <citation type="submission" date="2018-05" db="EMBL/GenBank/DDBJ databases">
        <title>Draft genome of Mucuna pruriens seed.</title>
        <authorList>
            <person name="Nnadi N.E."/>
            <person name="Vos R."/>
            <person name="Hasami M.H."/>
            <person name="Devisetty U.K."/>
            <person name="Aguiy J.C."/>
        </authorList>
    </citation>
    <scope>NUCLEOTIDE SEQUENCE [LARGE SCALE GENOMIC DNA]</scope>
    <source>
        <strain evidence="2">JCA_2017</strain>
    </source>
</reference>